<evidence type="ECO:0000313" key="3">
    <source>
        <dbReference type="Proteomes" id="UP001341840"/>
    </source>
</evidence>
<dbReference type="InterPro" id="IPR036875">
    <property type="entry name" value="Znf_CCHC_sf"/>
</dbReference>
<evidence type="ECO:0000313" key="2">
    <source>
        <dbReference type="EMBL" id="MED6191811.1"/>
    </source>
</evidence>
<protein>
    <submittedName>
        <fullName evidence="2">Uncharacterized protein</fullName>
    </submittedName>
</protein>
<evidence type="ECO:0000256" key="1">
    <source>
        <dbReference type="SAM" id="Phobius"/>
    </source>
</evidence>
<keyword evidence="1" id="KW-0812">Transmembrane</keyword>
<comment type="caution">
    <text evidence="2">The sequence shown here is derived from an EMBL/GenBank/DDBJ whole genome shotgun (WGS) entry which is preliminary data.</text>
</comment>
<feature type="transmembrane region" description="Helical" evidence="1">
    <location>
        <begin position="62"/>
        <end position="85"/>
    </location>
</feature>
<dbReference type="EMBL" id="JASCZI010211456">
    <property type="protein sequence ID" value="MED6191811.1"/>
    <property type="molecule type" value="Genomic_DNA"/>
</dbReference>
<proteinExistence type="predicted"/>
<dbReference type="Proteomes" id="UP001341840">
    <property type="component" value="Unassembled WGS sequence"/>
</dbReference>
<sequence>MRRARAGQPRMTRIRVAMDDADPNRPRRCGLCRETGHTRKICPQRCSTAARLFHSNHMSQSYLYHLTFTPFLELTMSLSLLFIVLGSANLNPWQGATDPVQFQATIGESMAFCHGLVHFLQGATDSIETWNGAI</sequence>
<name>A0ABU6X247_9FABA</name>
<dbReference type="SUPFAM" id="SSF57756">
    <property type="entry name" value="Retrovirus zinc finger-like domains"/>
    <property type="match status" value="1"/>
</dbReference>
<reference evidence="2 3" key="1">
    <citation type="journal article" date="2023" name="Plants (Basel)">
        <title>Bridging the Gap: Combining Genomics and Transcriptomics Approaches to Understand Stylosanthes scabra, an Orphan Legume from the Brazilian Caatinga.</title>
        <authorList>
            <person name="Ferreira-Neto J.R.C."/>
            <person name="da Silva M.D."/>
            <person name="Binneck E."/>
            <person name="de Melo N.F."/>
            <person name="da Silva R.H."/>
            <person name="de Melo A.L.T.M."/>
            <person name="Pandolfi V."/>
            <person name="Bustamante F.O."/>
            <person name="Brasileiro-Vidal A.C."/>
            <person name="Benko-Iseppon A.M."/>
        </authorList>
    </citation>
    <scope>NUCLEOTIDE SEQUENCE [LARGE SCALE GENOMIC DNA]</scope>
    <source>
        <tissue evidence="2">Leaves</tissue>
    </source>
</reference>
<keyword evidence="1" id="KW-1133">Transmembrane helix</keyword>
<organism evidence="2 3">
    <name type="scientific">Stylosanthes scabra</name>
    <dbReference type="NCBI Taxonomy" id="79078"/>
    <lineage>
        <taxon>Eukaryota</taxon>
        <taxon>Viridiplantae</taxon>
        <taxon>Streptophyta</taxon>
        <taxon>Embryophyta</taxon>
        <taxon>Tracheophyta</taxon>
        <taxon>Spermatophyta</taxon>
        <taxon>Magnoliopsida</taxon>
        <taxon>eudicotyledons</taxon>
        <taxon>Gunneridae</taxon>
        <taxon>Pentapetalae</taxon>
        <taxon>rosids</taxon>
        <taxon>fabids</taxon>
        <taxon>Fabales</taxon>
        <taxon>Fabaceae</taxon>
        <taxon>Papilionoideae</taxon>
        <taxon>50 kb inversion clade</taxon>
        <taxon>dalbergioids sensu lato</taxon>
        <taxon>Dalbergieae</taxon>
        <taxon>Pterocarpus clade</taxon>
        <taxon>Stylosanthes</taxon>
    </lineage>
</organism>
<keyword evidence="3" id="KW-1185">Reference proteome</keyword>
<gene>
    <name evidence="2" type="ORF">PIB30_004024</name>
</gene>
<accession>A0ABU6X247</accession>
<keyword evidence="1" id="KW-0472">Membrane</keyword>